<protein>
    <submittedName>
        <fullName evidence="1">Uncharacterized protein</fullName>
    </submittedName>
</protein>
<evidence type="ECO:0000313" key="1">
    <source>
        <dbReference type="EMBL" id="OYD16276.1"/>
    </source>
</evidence>
<evidence type="ECO:0000313" key="2">
    <source>
        <dbReference type="Proteomes" id="UP000215215"/>
    </source>
</evidence>
<organism evidence="1 2">
    <name type="scientific">candidate division WOR-3 bacterium JGI_Cruoil_03_44_89</name>
    <dbReference type="NCBI Taxonomy" id="1973748"/>
    <lineage>
        <taxon>Bacteria</taxon>
        <taxon>Bacteria division WOR-3</taxon>
    </lineage>
</organism>
<sequence>MIEDERIYDLIIREYERFPKAEIQDYYKLLFQSVFGARHMVKTFVGCLGDINEEMYVIEAMNSIPIYYDIGLDIPIVRVNLARCKAEEIPGETIASAFFNGSRIYRNKYSSNFEFLLKSMCNSLAKPPFQIKRDKLTDFYTRVRELGFPPIHHSRRYRKLYKPHYRVIPLDAWEDTIKKWKGKLEL</sequence>
<dbReference type="AlphaFoldDB" id="A0A235BVM2"/>
<comment type="caution">
    <text evidence="1">The sequence shown here is derived from an EMBL/GenBank/DDBJ whole genome shotgun (WGS) entry which is preliminary data.</text>
</comment>
<gene>
    <name evidence="1" type="ORF">CH333_03800</name>
</gene>
<name>A0A235BVM2_UNCW3</name>
<dbReference type="Proteomes" id="UP000215215">
    <property type="component" value="Unassembled WGS sequence"/>
</dbReference>
<proteinExistence type="predicted"/>
<reference evidence="1 2" key="1">
    <citation type="submission" date="2017-07" db="EMBL/GenBank/DDBJ databases">
        <title>Recovery of genomes from metagenomes via a dereplication, aggregation, and scoring strategy.</title>
        <authorList>
            <person name="Sieber C.M."/>
            <person name="Probst A.J."/>
            <person name="Sharrar A."/>
            <person name="Thomas B.C."/>
            <person name="Hess M."/>
            <person name="Tringe S.G."/>
            <person name="Banfield J.F."/>
        </authorList>
    </citation>
    <scope>NUCLEOTIDE SEQUENCE [LARGE SCALE GENOMIC DNA]</scope>
    <source>
        <strain evidence="1">JGI_Cruoil_03_44_89</strain>
    </source>
</reference>
<accession>A0A235BVM2</accession>
<dbReference type="EMBL" id="NOZQ01000074">
    <property type="protein sequence ID" value="OYD16276.1"/>
    <property type="molecule type" value="Genomic_DNA"/>
</dbReference>